<accession>S0PF68</accession>
<keyword evidence="2 11" id="KW-0547">Nucleotide-binding</keyword>
<comment type="caution">
    <text evidence="13">The sequence shown here is derived from an EMBL/GenBank/DDBJ whole genome shotgun (WGS) entry which is preliminary data.</text>
</comment>
<evidence type="ECO:0000256" key="5">
    <source>
        <dbReference type="ARBA" id="ARBA00022840"/>
    </source>
</evidence>
<evidence type="ECO:0000256" key="7">
    <source>
        <dbReference type="ARBA" id="ARBA00023235"/>
    </source>
</evidence>
<dbReference type="Gene3D" id="3.40.50.300">
    <property type="entry name" value="P-loop containing nucleotide triphosphate hydrolases"/>
    <property type="match status" value="3"/>
</dbReference>
<keyword evidence="7" id="KW-0413">Isomerase</keyword>
<evidence type="ECO:0000256" key="2">
    <source>
        <dbReference type="ARBA" id="ARBA00022741"/>
    </source>
</evidence>
<evidence type="ECO:0000313" key="14">
    <source>
        <dbReference type="Proteomes" id="UP000015961"/>
    </source>
</evidence>
<comment type="catalytic activity">
    <reaction evidence="10">
        <text>ATP + H2O = ADP + phosphate + H(+)</text>
        <dbReference type="Rhea" id="RHEA:13065"/>
        <dbReference type="ChEBI" id="CHEBI:15377"/>
        <dbReference type="ChEBI" id="CHEBI:15378"/>
        <dbReference type="ChEBI" id="CHEBI:30616"/>
        <dbReference type="ChEBI" id="CHEBI:43474"/>
        <dbReference type="ChEBI" id="CHEBI:456216"/>
        <dbReference type="EC" id="5.6.2.4"/>
    </reaction>
</comment>
<feature type="domain" description="UvrD-like helicase ATP-binding" evidence="12">
    <location>
        <begin position="10"/>
        <end position="284"/>
    </location>
</feature>
<dbReference type="InterPro" id="IPR013986">
    <property type="entry name" value="DExx_box_DNA_helicase_dom_sf"/>
</dbReference>
<evidence type="ECO:0000256" key="6">
    <source>
        <dbReference type="ARBA" id="ARBA00023125"/>
    </source>
</evidence>
<dbReference type="OrthoDB" id="9810135at2"/>
<evidence type="ECO:0000256" key="1">
    <source>
        <dbReference type="ARBA" id="ARBA00009922"/>
    </source>
</evidence>
<comment type="catalytic activity">
    <reaction evidence="8">
        <text>Couples ATP hydrolysis with the unwinding of duplex DNA by translocating in the 3'-5' direction.</text>
        <dbReference type="EC" id="5.6.2.4"/>
    </reaction>
</comment>
<name>S0PF68_9ENTE</name>
<dbReference type="STRING" id="1140003.OMY_00374"/>
<dbReference type="CDD" id="cd17932">
    <property type="entry name" value="DEXQc_UvrD"/>
    <property type="match status" value="1"/>
</dbReference>
<dbReference type="InterPro" id="IPR027417">
    <property type="entry name" value="P-loop_NTPase"/>
</dbReference>
<evidence type="ECO:0000256" key="3">
    <source>
        <dbReference type="ARBA" id="ARBA00022801"/>
    </source>
</evidence>
<keyword evidence="6" id="KW-0238">DNA-binding</keyword>
<keyword evidence="3 11" id="KW-0378">Hydrolase</keyword>
<dbReference type="Proteomes" id="UP000015961">
    <property type="component" value="Unassembled WGS sequence"/>
</dbReference>
<dbReference type="Pfam" id="PF00580">
    <property type="entry name" value="UvrD-helicase"/>
    <property type="match status" value="1"/>
</dbReference>
<comment type="similarity">
    <text evidence="1">Belongs to the helicase family. UvrD subfamily.</text>
</comment>
<evidence type="ECO:0000256" key="4">
    <source>
        <dbReference type="ARBA" id="ARBA00022806"/>
    </source>
</evidence>
<reference evidence="13 14" key="1">
    <citation type="submission" date="2013-03" db="EMBL/GenBank/DDBJ databases">
        <title>The Genome Sequence of Enterococcus sulfureus ATCC_49903 (PacBio/Illumina hybrid assembly).</title>
        <authorList>
            <consortium name="The Broad Institute Genomics Platform"/>
            <consortium name="The Broad Institute Genome Sequencing Center for Infectious Disease"/>
            <person name="Earl A."/>
            <person name="Russ C."/>
            <person name="Gilmore M."/>
            <person name="Surin D."/>
            <person name="Walker B."/>
            <person name="Young S."/>
            <person name="Zeng Q."/>
            <person name="Gargeya S."/>
            <person name="Fitzgerald M."/>
            <person name="Haas B."/>
            <person name="Abouelleil A."/>
            <person name="Allen A.W."/>
            <person name="Alvarado L."/>
            <person name="Arachchi H.M."/>
            <person name="Berlin A.M."/>
            <person name="Chapman S.B."/>
            <person name="Gainer-Dewar J."/>
            <person name="Goldberg J."/>
            <person name="Griggs A."/>
            <person name="Gujja S."/>
            <person name="Hansen M."/>
            <person name="Howarth C."/>
            <person name="Imamovic A."/>
            <person name="Ireland A."/>
            <person name="Larimer J."/>
            <person name="McCowan C."/>
            <person name="Murphy C."/>
            <person name="Pearson M."/>
            <person name="Poon T.W."/>
            <person name="Priest M."/>
            <person name="Roberts A."/>
            <person name="Saif S."/>
            <person name="Shea T."/>
            <person name="Sisk P."/>
            <person name="Sykes S."/>
            <person name="Wortman J."/>
            <person name="Nusbaum C."/>
            <person name="Birren B."/>
        </authorList>
    </citation>
    <scope>NUCLEOTIDE SEQUENCE [LARGE SCALE GENOMIC DNA]</scope>
    <source>
        <strain evidence="13 14">ATCC 49903</strain>
    </source>
</reference>
<dbReference type="InterPro" id="IPR014016">
    <property type="entry name" value="UvrD-like_ATP-bd"/>
</dbReference>
<dbReference type="Gene3D" id="1.10.10.160">
    <property type="match status" value="1"/>
</dbReference>
<dbReference type="AlphaFoldDB" id="S0PF68"/>
<dbReference type="SUPFAM" id="SSF52540">
    <property type="entry name" value="P-loop containing nucleoside triphosphate hydrolases"/>
    <property type="match status" value="1"/>
</dbReference>
<keyword evidence="14" id="KW-1185">Reference proteome</keyword>
<protein>
    <recommendedName>
        <fullName evidence="9">DNA 3'-5' helicase</fullName>
        <ecNumber evidence="9">5.6.2.4</ecNumber>
    </recommendedName>
</protein>
<dbReference type="PATRIC" id="fig|1140003.3.peg.369"/>
<evidence type="ECO:0000313" key="13">
    <source>
        <dbReference type="EMBL" id="EOT87313.1"/>
    </source>
</evidence>
<dbReference type="eggNOG" id="COG0210">
    <property type="taxonomic scope" value="Bacteria"/>
</dbReference>
<dbReference type="EMBL" id="ASWO01000001">
    <property type="protein sequence ID" value="EOT87313.1"/>
    <property type="molecule type" value="Genomic_DNA"/>
</dbReference>
<evidence type="ECO:0000259" key="12">
    <source>
        <dbReference type="PROSITE" id="PS51198"/>
    </source>
</evidence>
<dbReference type="GO" id="GO:0003677">
    <property type="term" value="F:DNA binding"/>
    <property type="evidence" value="ECO:0007669"/>
    <property type="project" value="UniProtKB-KW"/>
</dbReference>
<feature type="binding site" evidence="11">
    <location>
        <begin position="31"/>
        <end position="38"/>
    </location>
    <ligand>
        <name>ATP</name>
        <dbReference type="ChEBI" id="CHEBI:30616"/>
    </ligand>
</feature>
<dbReference type="InterPro" id="IPR014017">
    <property type="entry name" value="DNA_helicase_UvrD-like_C"/>
</dbReference>
<dbReference type="EC" id="5.6.2.4" evidence="9"/>
<proteinExistence type="inferred from homology"/>
<evidence type="ECO:0000256" key="8">
    <source>
        <dbReference type="ARBA" id="ARBA00034617"/>
    </source>
</evidence>
<evidence type="ECO:0000256" key="10">
    <source>
        <dbReference type="ARBA" id="ARBA00048988"/>
    </source>
</evidence>
<dbReference type="Gene3D" id="1.10.486.10">
    <property type="entry name" value="PCRA, domain 4"/>
    <property type="match status" value="1"/>
</dbReference>
<keyword evidence="5 11" id="KW-0067">ATP-binding</keyword>
<dbReference type="GO" id="GO:0043138">
    <property type="term" value="F:3'-5' DNA helicase activity"/>
    <property type="evidence" value="ECO:0007669"/>
    <property type="project" value="UniProtKB-EC"/>
</dbReference>
<dbReference type="GO" id="GO:0016887">
    <property type="term" value="F:ATP hydrolysis activity"/>
    <property type="evidence" value="ECO:0007669"/>
    <property type="project" value="RHEA"/>
</dbReference>
<dbReference type="Pfam" id="PF13361">
    <property type="entry name" value="UvrD_C"/>
    <property type="match status" value="2"/>
</dbReference>
<organism evidence="13 14">
    <name type="scientific">Enterococcus sulfureus ATCC 49903</name>
    <dbReference type="NCBI Taxonomy" id="1140003"/>
    <lineage>
        <taxon>Bacteria</taxon>
        <taxon>Bacillati</taxon>
        <taxon>Bacillota</taxon>
        <taxon>Bacilli</taxon>
        <taxon>Lactobacillales</taxon>
        <taxon>Enterococcaceae</taxon>
        <taxon>Enterococcus</taxon>
    </lineage>
</organism>
<dbReference type="GO" id="GO:0005524">
    <property type="term" value="F:ATP binding"/>
    <property type="evidence" value="ECO:0007669"/>
    <property type="project" value="UniProtKB-UniRule"/>
</dbReference>
<keyword evidence="4 11" id="KW-0347">Helicase</keyword>
<evidence type="ECO:0000256" key="11">
    <source>
        <dbReference type="PROSITE-ProRule" id="PRU00560"/>
    </source>
</evidence>
<dbReference type="GO" id="GO:0000725">
    <property type="term" value="P:recombinational repair"/>
    <property type="evidence" value="ECO:0007669"/>
    <property type="project" value="TreeGrafter"/>
</dbReference>
<dbReference type="RefSeq" id="WP_016184865.1">
    <property type="nucleotide sequence ID" value="NZ_ASWO01000001.1"/>
</dbReference>
<evidence type="ECO:0000256" key="9">
    <source>
        <dbReference type="ARBA" id="ARBA00034808"/>
    </source>
</evidence>
<dbReference type="PROSITE" id="PS51198">
    <property type="entry name" value="UVRD_HELICASE_ATP_BIND"/>
    <property type="match status" value="1"/>
</dbReference>
<dbReference type="PANTHER" id="PTHR11070">
    <property type="entry name" value="UVRD / RECB / PCRA DNA HELICASE FAMILY MEMBER"/>
    <property type="match status" value="1"/>
</dbReference>
<sequence>MTKYFEKLSQIKEDKNQYEALLANSNAVIKAGPGSGKTTVLTVKLKLLLMEKIVEPRGIVCLTYSNSAVKNFTQKLRELGVSKSNRVILSTVHGFCISQILIPFGKMYNTRINFPIKIINDKEKNEIFRVSKNELAISKQYTLENVEKYRNEMYGSRSSVDINKDKQLEKLCLLFEAKMLEKNLCDFNLIISESLRLMEEHPYIIKCLEAKFPWILIDEYQDLGKILHEIVLLFLEKTKIKFFVVGDPDQSIYRFQGALPFYFLELYDHPDMKRINLTTNYRSDQFLIDSVLKTLDWDDREYVSGINNEKPAKINFFECEVGMEQQYKLVAQQLIPMCIANDISPSEICILVGYNNQLDDLSNALDEEGIAYYREGLSFLKLKFVLWLQECCLYLSGNNKVNFNDISDEWLFINNKDIRDFDEKMKLFKSLEKSKLNKNSFKKWLKAIFVELDLSTVLSCSPHSNEVNDVKEFVRQVIKDEVLENYTVSQFGYISALDNQVTISTRHSSKGLEFEVVIILGLEEGSFPYYNHAIGSQEYQEDLRVFFVSLTRAKRVVYLVRSKAISGISRYGNPYRIEKEPSPFWKLLKQNI</sequence>
<dbReference type="PANTHER" id="PTHR11070:SF2">
    <property type="entry name" value="ATP-DEPENDENT DNA HELICASE SRS2"/>
    <property type="match status" value="1"/>
</dbReference>
<gene>
    <name evidence="13" type="ORF">I573_00369</name>
</gene>
<dbReference type="InterPro" id="IPR000212">
    <property type="entry name" value="DNA_helicase_UvrD/REP"/>
</dbReference>